<dbReference type="Gene3D" id="3.30.70.330">
    <property type="match status" value="1"/>
</dbReference>
<evidence type="ECO:0000313" key="4">
    <source>
        <dbReference type="Proteomes" id="UP001189429"/>
    </source>
</evidence>
<feature type="compositionally biased region" description="Basic and acidic residues" evidence="1">
    <location>
        <begin position="40"/>
        <end position="65"/>
    </location>
</feature>
<protein>
    <recommendedName>
        <fullName evidence="2">Mei2-like C-terminal RNA recognition motif domain-containing protein</fullName>
    </recommendedName>
</protein>
<reference evidence="3" key="1">
    <citation type="submission" date="2023-10" db="EMBL/GenBank/DDBJ databases">
        <authorList>
            <person name="Chen Y."/>
            <person name="Shah S."/>
            <person name="Dougan E. K."/>
            <person name="Thang M."/>
            <person name="Chan C."/>
        </authorList>
    </citation>
    <scope>NUCLEOTIDE SEQUENCE [LARGE SCALE GENOMIC DNA]</scope>
</reference>
<dbReference type="InterPro" id="IPR035979">
    <property type="entry name" value="RBD_domain_sf"/>
</dbReference>
<organism evidence="3 4">
    <name type="scientific">Prorocentrum cordatum</name>
    <dbReference type="NCBI Taxonomy" id="2364126"/>
    <lineage>
        <taxon>Eukaryota</taxon>
        <taxon>Sar</taxon>
        <taxon>Alveolata</taxon>
        <taxon>Dinophyceae</taxon>
        <taxon>Prorocentrales</taxon>
        <taxon>Prorocentraceae</taxon>
        <taxon>Prorocentrum</taxon>
    </lineage>
</organism>
<accession>A0ABN9XN19</accession>
<feature type="domain" description="Mei2-like C-terminal RNA recognition motif" evidence="2">
    <location>
        <begin position="196"/>
        <end position="291"/>
    </location>
</feature>
<evidence type="ECO:0000256" key="1">
    <source>
        <dbReference type="SAM" id="MobiDB-lite"/>
    </source>
</evidence>
<dbReference type="EMBL" id="CAUYUJ010020615">
    <property type="protein sequence ID" value="CAK0899473.1"/>
    <property type="molecule type" value="Genomic_DNA"/>
</dbReference>
<dbReference type="Proteomes" id="UP001189429">
    <property type="component" value="Unassembled WGS sequence"/>
</dbReference>
<sequence length="322" mass="35179">MADVRVIIRNTFFEFESSIDESFAASGCGTRRVQSCPPIRGKDKDHSILNKDGSDGSRLEHTKTRSDANRSLSLIILKDPAVVHEEPEDDVLSCCSIDHYSCWQSSHTPLVHADLTSKVGESLPAGKQSCQALVSPIARTPLSSKAGSFTPMGSNAAVFAPGCPQATGAFGRALSSPGQGPDPDIQPLATDNKRCTTLLLRNIPCGVTRDEFINAMNGEGFEGAYDFVYVPIDFKTHQSKGYAFVNLISEELAINFSSAFNGFTKWPIRCRKLCTVTWSCVQGFQANVDRYQHSFITTDHVPEHFKPVVFVGKSRAPFPKPT</sequence>
<feature type="region of interest" description="Disordered" evidence="1">
    <location>
        <begin position="35"/>
        <end position="65"/>
    </location>
</feature>
<keyword evidence="4" id="KW-1185">Reference proteome</keyword>
<gene>
    <name evidence="3" type="ORF">PCOR1329_LOCUS76976</name>
</gene>
<dbReference type="InterPro" id="IPR012677">
    <property type="entry name" value="Nucleotide-bd_a/b_plait_sf"/>
</dbReference>
<proteinExistence type="predicted"/>
<name>A0ABN9XN19_9DINO</name>
<dbReference type="Pfam" id="PF04059">
    <property type="entry name" value="RRM_2"/>
    <property type="match status" value="1"/>
</dbReference>
<evidence type="ECO:0000259" key="2">
    <source>
        <dbReference type="Pfam" id="PF04059"/>
    </source>
</evidence>
<dbReference type="InterPro" id="IPR007201">
    <property type="entry name" value="Mei2-like_Rrm_C"/>
</dbReference>
<evidence type="ECO:0000313" key="3">
    <source>
        <dbReference type="EMBL" id="CAK0899473.1"/>
    </source>
</evidence>
<dbReference type="SUPFAM" id="SSF54928">
    <property type="entry name" value="RNA-binding domain, RBD"/>
    <property type="match status" value="1"/>
</dbReference>
<comment type="caution">
    <text evidence="3">The sequence shown here is derived from an EMBL/GenBank/DDBJ whole genome shotgun (WGS) entry which is preliminary data.</text>
</comment>